<dbReference type="RefSeq" id="WP_259311666.1">
    <property type="nucleotide sequence ID" value="NZ_CP087164.1"/>
</dbReference>
<dbReference type="KEGG" id="sbae:DSM104329_04034"/>
<evidence type="ECO:0000313" key="2">
    <source>
        <dbReference type="Proteomes" id="UP001162834"/>
    </source>
</evidence>
<gene>
    <name evidence="1" type="ORF">DSM104329_04034</name>
</gene>
<evidence type="ECO:0000313" key="1">
    <source>
        <dbReference type="EMBL" id="UGS37616.1"/>
    </source>
</evidence>
<organism evidence="1 2">
    <name type="scientific">Capillimicrobium parvum</name>
    <dbReference type="NCBI Taxonomy" id="2884022"/>
    <lineage>
        <taxon>Bacteria</taxon>
        <taxon>Bacillati</taxon>
        <taxon>Actinomycetota</taxon>
        <taxon>Thermoleophilia</taxon>
        <taxon>Solirubrobacterales</taxon>
        <taxon>Capillimicrobiaceae</taxon>
        <taxon>Capillimicrobium</taxon>
    </lineage>
</organism>
<dbReference type="EMBL" id="CP087164">
    <property type="protein sequence ID" value="UGS37616.1"/>
    <property type="molecule type" value="Genomic_DNA"/>
</dbReference>
<reference evidence="1" key="1">
    <citation type="journal article" date="2022" name="Int. J. Syst. Evol. Microbiol.">
        <title>Pseudomonas aegrilactucae sp. nov. and Pseudomonas morbosilactucae sp. nov., pathogens causing bacterial rot of lettuce in Japan.</title>
        <authorList>
            <person name="Sawada H."/>
            <person name="Fujikawa T."/>
            <person name="Satou M."/>
        </authorList>
    </citation>
    <scope>NUCLEOTIDE SEQUENCE</scope>
    <source>
        <strain evidence="1">0166_1</strain>
    </source>
</reference>
<proteinExistence type="predicted"/>
<keyword evidence="2" id="KW-1185">Reference proteome</keyword>
<sequence length="117" mass="11778">MADLSFVEVLSAMQGSIGEPVDILVCSGQGRPRGATAMLTGALSAGPGARDVFGDQAPADAVVFVVGVDGHGVTGYVVLDPDSFERAFWTDAGALTIAQGGIVFVVRMPEVAGPGEG</sequence>
<protein>
    <submittedName>
        <fullName evidence="1">Uncharacterized protein</fullName>
    </submittedName>
</protein>
<dbReference type="AlphaFoldDB" id="A0A9E6Y0C2"/>
<name>A0A9E6Y0C2_9ACTN</name>
<dbReference type="Proteomes" id="UP001162834">
    <property type="component" value="Chromosome"/>
</dbReference>
<accession>A0A9E6Y0C2</accession>